<name>A0A6G8MZ68_9VIRU</name>
<reference evidence="1" key="1">
    <citation type="submission" date="2019-12" db="EMBL/GenBank/DDBJ databases">
        <title>The DNA Methylation Landscape of Giant Viruses.</title>
        <authorList>
            <person name="Jeudy S."/>
            <person name="Rigou S."/>
            <person name="Alempic J.-M."/>
            <person name="Claverie J.-M."/>
            <person name="Abergel C."/>
            <person name="Legendre M."/>
        </authorList>
    </citation>
    <scope>NUCLEOTIDE SEQUENCE</scope>
    <source>
        <strain evidence="1">P4</strain>
    </source>
</reference>
<protein>
    <submittedName>
        <fullName evidence="1">Uncharacterized protein</fullName>
    </submittedName>
</protein>
<sequence length="116" mass="13783">MDSDCITINLEDVPDLDIFVVGRNTRIEMARLKYLYTKHLAYLEEVGHNGDAGDFNREIVYEIRIYPRQLLLEWAEYNPVFDDGVDNLGRAKYTEEELRQVLERVFVQRIPYKKHC</sequence>
<dbReference type="EMBL" id="MN873693">
    <property type="protein sequence ID" value="QIN54524.1"/>
    <property type="molecule type" value="Genomic_DNA"/>
</dbReference>
<evidence type="ECO:0000313" key="2">
    <source>
        <dbReference type="Proteomes" id="UP001224087"/>
    </source>
</evidence>
<proteinExistence type="predicted"/>
<gene>
    <name evidence="1" type="primary">ck399</name>
</gene>
<dbReference type="Proteomes" id="UP001224087">
    <property type="component" value="Segment"/>
</dbReference>
<keyword evidence="2" id="KW-1185">Reference proteome</keyword>
<organism evidence="1 2">
    <name type="scientific">Cedratvirus kamchatka</name>
    <dbReference type="NCBI Taxonomy" id="2716914"/>
    <lineage>
        <taxon>Viruses</taxon>
        <taxon>Pithoviruses</taxon>
        <taxon>Orthocedratvirinae</taxon>
        <taxon>Alphacedratvirus</taxon>
        <taxon>Alphacedratvirus rossiense</taxon>
    </lineage>
</organism>
<evidence type="ECO:0000313" key="1">
    <source>
        <dbReference type="EMBL" id="QIN54524.1"/>
    </source>
</evidence>
<accession>A0A6G8MZ68</accession>